<dbReference type="InterPro" id="IPR000577">
    <property type="entry name" value="Carb_kinase_FGGY"/>
</dbReference>
<keyword evidence="2" id="KW-0808">Transferase</keyword>
<evidence type="ECO:0000313" key="7">
    <source>
        <dbReference type="Proteomes" id="UP000034085"/>
    </source>
</evidence>
<proteinExistence type="inferred from homology"/>
<dbReference type="PATRIC" id="fig|1261127.3.peg.4534"/>
<gene>
    <name evidence="6" type="ORF">F384_21800</name>
</gene>
<dbReference type="OrthoDB" id="9805576at2"/>
<evidence type="ECO:0000256" key="1">
    <source>
        <dbReference type="ARBA" id="ARBA00009156"/>
    </source>
</evidence>
<protein>
    <submittedName>
        <fullName evidence="6">3-keto-L-gulonate kinase</fullName>
    </submittedName>
</protein>
<dbReference type="RefSeq" id="WP_046493523.1">
    <property type="nucleotide sequence ID" value="NZ_CP011132.1"/>
</dbReference>
<sequence length="494" mass="54294">MSHYFMGIDLGGTVTKAGIYTAEGREITVAAQTLSLLSPQAGFCERDMEALWATTCDVIQRALAESHLSAEQINGIGFSSHGKGLYLVDKSGRPVRNGIVSSDSRAQSLVAAWKAQGVDRLAYPHSFQQLWPSHPAALLRWLKQNEPEHYARTGYVLMAHDYIRYRLTAELTCEETNISGSQLFNLQRNDFDPALFTLFGIEEMMECMPKVIGSAEQAGVVTADAAALCGLNAGTPVFGGVFDVVGAAMTSGVYDSTQLSAVAGTWSIATRVFDDIIPADYPYVWGKFSIPGHYFAHEGSPTSASNLTWFIQHFLPELQDDHDTLNQWAARGYEKPDSILFFPWLYGSNYDDSLSGGFVGLGGHHDAADLVYAIYQGIVFSHLLHQDKLLQLGDGVQTIRFTGGPTHSRIWMQMFCDVSNLPLEIVDVEQSGCRAAAMCAAVGSGDYPGFEQAIKATLPPVIRLEPDAKKHSMLRRRFERFKRVADALSTVERE</sequence>
<dbReference type="CDD" id="cd07802">
    <property type="entry name" value="ASKHA_NBD_FGGY_EcLyxK-like"/>
    <property type="match status" value="1"/>
</dbReference>
<evidence type="ECO:0000259" key="4">
    <source>
        <dbReference type="Pfam" id="PF00370"/>
    </source>
</evidence>
<dbReference type="Pfam" id="PF02782">
    <property type="entry name" value="FGGY_C"/>
    <property type="match status" value="1"/>
</dbReference>
<evidence type="ECO:0000256" key="3">
    <source>
        <dbReference type="ARBA" id="ARBA00022777"/>
    </source>
</evidence>
<keyword evidence="3 6" id="KW-0418">Kinase</keyword>
<evidence type="ECO:0000256" key="2">
    <source>
        <dbReference type="ARBA" id="ARBA00022679"/>
    </source>
</evidence>
<feature type="domain" description="Carbohydrate kinase FGGY C-terminal" evidence="5">
    <location>
        <begin position="260"/>
        <end position="443"/>
    </location>
</feature>
<evidence type="ECO:0000259" key="5">
    <source>
        <dbReference type="Pfam" id="PF02782"/>
    </source>
</evidence>
<organism evidence="6 7">
    <name type="scientific">Citrobacter amalonaticus Y19</name>
    <dbReference type="NCBI Taxonomy" id="1261127"/>
    <lineage>
        <taxon>Bacteria</taxon>
        <taxon>Pseudomonadati</taxon>
        <taxon>Pseudomonadota</taxon>
        <taxon>Gammaproteobacteria</taxon>
        <taxon>Enterobacterales</taxon>
        <taxon>Enterobacteriaceae</taxon>
        <taxon>Citrobacter</taxon>
    </lineage>
</organism>
<dbReference type="HOGENOM" id="CLU_009281_3_1_6"/>
<name>A0A0F6RHB5_CITAM</name>
<accession>A0A0F6RHB5</accession>
<dbReference type="PANTHER" id="PTHR43095:SF3">
    <property type="entry name" value="L-XYLULOSE_3-KETO-L-GULONATE KINASE"/>
    <property type="match status" value="1"/>
</dbReference>
<dbReference type="InterPro" id="IPR018485">
    <property type="entry name" value="FGGY_C"/>
</dbReference>
<dbReference type="SUPFAM" id="SSF53067">
    <property type="entry name" value="Actin-like ATPase domain"/>
    <property type="match status" value="2"/>
</dbReference>
<dbReference type="GO" id="GO:0016301">
    <property type="term" value="F:kinase activity"/>
    <property type="evidence" value="ECO:0007669"/>
    <property type="project" value="UniProtKB-KW"/>
</dbReference>
<dbReference type="InterPro" id="IPR050406">
    <property type="entry name" value="FGGY_Carb_Kinase"/>
</dbReference>
<dbReference type="Proteomes" id="UP000034085">
    <property type="component" value="Chromosome"/>
</dbReference>
<dbReference type="Gene3D" id="3.30.420.40">
    <property type="match status" value="2"/>
</dbReference>
<evidence type="ECO:0000313" key="6">
    <source>
        <dbReference type="EMBL" id="AKE61015.1"/>
    </source>
</evidence>
<dbReference type="EMBL" id="CP011132">
    <property type="protein sequence ID" value="AKE61015.1"/>
    <property type="molecule type" value="Genomic_DNA"/>
</dbReference>
<dbReference type="InterPro" id="IPR043129">
    <property type="entry name" value="ATPase_NBD"/>
</dbReference>
<feature type="domain" description="Carbohydrate kinase FGGY N-terminal" evidence="4">
    <location>
        <begin position="4"/>
        <end position="249"/>
    </location>
</feature>
<reference evidence="6 7" key="1">
    <citation type="journal article" date="2013" name="Appl. Microbiol. Biotechnol.">
        <title>Glycerol assimilation and production of 1,3-propanediol by Citrobacter amalonaticus Y19.</title>
        <authorList>
            <person name="Ainala S.K."/>
            <person name="Ashok S."/>
            <person name="Ko Y."/>
            <person name="Park S."/>
        </authorList>
    </citation>
    <scope>NUCLEOTIDE SEQUENCE [LARGE SCALE GENOMIC DNA]</scope>
    <source>
        <strain evidence="6 7">Y19</strain>
    </source>
</reference>
<dbReference type="GO" id="GO:0005975">
    <property type="term" value="P:carbohydrate metabolic process"/>
    <property type="evidence" value="ECO:0007669"/>
    <property type="project" value="InterPro"/>
</dbReference>
<dbReference type="InterPro" id="IPR018484">
    <property type="entry name" value="FGGY_N"/>
</dbReference>
<dbReference type="PANTHER" id="PTHR43095">
    <property type="entry name" value="SUGAR KINASE"/>
    <property type="match status" value="1"/>
</dbReference>
<dbReference type="KEGG" id="cama:F384_21800"/>
<dbReference type="PIRSF" id="PIRSF000538">
    <property type="entry name" value="GlpK"/>
    <property type="match status" value="1"/>
</dbReference>
<dbReference type="Pfam" id="PF00370">
    <property type="entry name" value="FGGY_N"/>
    <property type="match status" value="1"/>
</dbReference>
<comment type="similarity">
    <text evidence="1">Belongs to the FGGY kinase family.</text>
</comment>
<dbReference type="AlphaFoldDB" id="A0A0F6RHB5"/>